<name>A0AAV1ELW9_XYRNO</name>
<dbReference type="AlphaFoldDB" id="A0AAV1ELW9"/>
<organism evidence="2 3">
    <name type="scientific">Xyrichtys novacula</name>
    <name type="common">Pearly razorfish</name>
    <name type="synonym">Hemipteronotus novacula</name>
    <dbReference type="NCBI Taxonomy" id="13765"/>
    <lineage>
        <taxon>Eukaryota</taxon>
        <taxon>Metazoa</taxon>
        <taxon>Chordata</taxon>
        <taxon>Craniata</taxon>
        <taxon>Vertebrata</taxon>
        <taxon>Euteleostomi</taxon>
        <taxon>Actinopterygii</taxon>
        <taxon>Neopterygii</taxon>
        <taxon>Teleostei</taxon>
        <taxon>Neoteleostei</taxon>
        <taxon>Acanthomorphata</taxon>
        <taxon>Eupercaria</taxon>
        <taxon>Labriformes</taxon>
        <taxon>Labridae</taxon>
        <taxon>Xyrichtys</taxon>
    </lineage>
</organism>
<evidence type="ECO:0000256" key="1">
    <source>
        <dbReference type="SAM" id="MobiDB-lite"/>
    </source>
</evidence>
<evidence type="ECO:0000313" key="2">
    <source>
        <dbReference type="EMBL" id="CAJ1049607.1"/>
    </source>
</evidence>
<evidence type="ECO:0000313" key="3">
    <source>
        <dbReference type="Proteomes" id="UP001178508"/>
    </source>
</evidence>
<proteinExistence type="predicted"/>
<dbReference type="EMBL" id="OY660864">
    <property type="protein sequence ID" value="CAJ1049607.1"/>
    <property type="molecule type" value="Genomic_DNA"/>
</dbReference>
<protein>
    <submittedName>
        <fullName evidence="2">Uncharacterized protein</fullName>
    </submittedName>
</protein>
<feature type="compositionally biased region" description="Polar residues" evidence="1">
    <location>
        <begin position="21"/>
        <end position="33"/>
    </location>
</feature>
<sequence length="122" mass="12868">MHGFSGYGGTHSSPQPPGSRHAQTQNMPLNNTLRLEPAKQSRAKRSCGGSGQPSISASSPAEPRCLTTQSEPPGGRQLELPLPPHAPSSPGSYLKLAGDFTWMFRPGGGLLFLFSRSAMPPS</sequence>
<dbReference type="Proteomes" id="UP001178508">
    <property type="component" value="Chromosome 1"/>
</dbReference>
<accession>A0AAV1ELW9</accession>
<feature type="region of interest" description="Disordered" evidence="1">
    <location>
        <begin position="1"/>
        <end position="92"/>
    </location>
</feature>
<gene>
    <name evidence="2" type="ORF">XNOV1_A023972</name>
</gene>
<reference evidence="2" key="1">
    <citation type="submission" date="2023-08" db="EMBL/GenBank/DDBJ databases">
        <authorList>
            <person name="Alioto T."/>
            <person name="Alioto T."/>
            <person name="Gomez Garrido J."/>
        </authorList>
    </citation>
    <scope>NUCLEOTIDE SEQUENCE</scope>
</reference>
<keyword evidence="3" id="KW-1185">Reference proteome</keyword>